<organism evidence="2 3">
    <name type="scientific">Punica granatum</name>
    <name type="common">Pomegranate</name>
    <dbReference type="NCBI Taxonomy" id="22663"/>
    <lineage>
        <taxon>Eukaryota</taxon>
        <taxon>Viridiplantae</taxon>
        <taxon>Streptophyta</taxon>
        <taxon>Embryophyta</taxon>
        <taxon>Tracheophyta</taxon>
        <taxon>Spermatophyta</taxon>
        <taxon>Magnoliopsida</taxon>
        <taxon>eudicotyledons</taxon>
        <taxon>Gunneridae</taxon>
        <taxon>Pentapetalae</taxon>
        <taxon>rosids</taxon>
        <taxon>malvids</taxon>
        <taxon>Myrtales</taxon>
        <taxon>Lythraceae</taxon>
        <taxon>Punica</taxon>
    </lineage>
</organism>
<proteinExistence type="predicted"/>
<evidence type="ECO:0000259" key="1">
    <source>
        <dbReference type="Pfam" id="PF06424"/>
    </source>
</evidence>
<accession>A0A218W493</accession>
<dbReference type="InterPro" id="IPR010491">
    <property type="entry name" value="PRP1_N"/>
</dbReference>
<protein>
    <recommendedName>
        <fullName evidence="1">PRP1 splicing factor N-terminal domain-containing protein</fullName>
    </recommendedName>
</protein>
<dbReference type="Proteomes" id="UP000197138">
    <property type="component" value="Unassembled WGS sequence"/>
</dbReference>
<reference evidence="3" key="1">
    <citation type="journal article" date="2017" name="Plant J.">
        <title>The pomegranate (Punica granatum L.) genome and the genomics of punicalagin biosynthesis.</title>
        <authorList>
            <person name="Qin G."/>
            <person name="Xu C."/>
            <person name="Ming R."/>
            <person name="Tang H."/>
            <person name="Guyot R."/>
            <person name="Kramer E.M."/>
            <person name="Hu Y."/>
            <person name="Yi X."/>
            <person name="Qi Y."/>
            <person name="Xu X."/>
            <person name="Gao Z."/>
            <person name="Pan H."/>
            <person name="Jian J."/>
            <person name="Tian Y."/>
            <person name="Yue Z."/>
            <person name="Xu Y."/>
        </authorList>
    </citation>
    <scope>NUCLEOTIDE SEQUENCE [LARGE SCALE GENOMIC DNA]</scope>
    <source>
        <strain evidence="3">cv. Dabenzi</strain>
    </source>
</reference>
<name>A0A218W493_PUNGR</name>
<feature type="domain" description="PRP1 splicing factor N-terminal" evidence="1">
    <location>
        <begin position="109"/>
        <end position="173"/>
    </location>
</feature>
<dbReference type="Pfam" id="PF06424">
    <property type="entry name" value="PRP1_N"/>
    <property type="match status" value="1"/>
</dbReference>
<gene>
    <name evidence="2" type="ORF">CDL15_Pgr000582</name>
</gene>
<evidence type="ECO:0000313" key="2">
    <source>
        <dbReference type="EMBL" id="OWM67130.1"/>
    </source>
</evidence>
<dbReference type="AlphaFoldDB" id="A0A218W493"/>
<sequence length="174" mass="20424">MPPRRTTNQCHIAEEHELDRKIVQIIDIWLVVALERRLDVFVDHLTERMGALMETRQEVDSRRGRVPNSTAKLEEIEYDSYSERDANIFIEDDLSDDAFFLAGGDGEPEFDEDDEGDDEGYDENWKFDEFEGNDVGVFASVKYDEDDKEADAVWEAIDKRMDLQRKDRREVRLK</sequence>
<dbReference type="GO" id="GO:0000398">
    <property type="term" value="P:mRNA splicing, via spliceosome"/>
    <property type="evidence" value="ECO:0007669"/>
    <property type="project" value="InterPro"/>
</dbReference>
<comment type="caution">
    <text evidence="2">The sequence shown here is derived from an EMBL/GenBank/DDBJ whole genome shotgun (WGS) entry which is preliminary data.</text>
</comment>
<dbReference type="EMBL" id="MTKT01005400">
    <property type="protein sequence ID" value="OWM67130.1"/>
    <property type="molecule type" value="Genomic_DNA"/>
</dbReference>
<evidence type="ECO:0000313" key="3">
    <source>
        <dbReference type="Proteomes" id="UP000197138"/>
    </source>
</evidence>